<feature type="transmembrane region" description="Helical" evidence="1">
    <location>
        <begin position="84"/>
        <end position="107"/>
    </location>
</feature>
<feature type="transmembrane region" description="Helical" evidence="1">
    <location>
        <begin position="57"/>
        <end position="77"/>
    </location>
</feature>
<dbReference type="Pfam" id="PF02592">
    <property type="entry name" value="Vut_1"/>
    <property type="match status" value="1"/>
</dbReference>
<protein>
    <recommendedName>
        <fullName evidence="1">Probable queuosine precursor transporter</fullName>
        <shortName evidence="1">Q precursor transporter</shortName>
    </recommendedName>
</protein>
<feature type="transmembrane region" description="Helical" evidence="1">
    <location>
        <begin position="29"/>
        <end position="51"/>
    </location>
</feature>
<gene>
    <name evidence="2" type="ORF">SAMN04487775_101332</name>
</gene>
<dbReference type="EMBL" id="FORI01000001">
    <property type="protein sequence ID" value="SFI43130.1"/>
    <property type="molecule type" value="Genomic_DNA"/>
</dbReference>
<dbReference type="InterPro" id="IPR003744">
    <property type="entry name" value="YhhQ"/>
</dbReference>
<keyword evidence="3" id="KW-1185">Reference proteome</keyword>
<evidence type="ECO:0000313" key="2">
    <source>
        <dbReference type="EMBL" id="SFI43130.1"/>
    </source>
</evidence>
<dbReference type="GO" id="GO:0005886">
    <property type="term" value="C:plasma membrane"/>
    <property type="evidence" value="ECO:0007669"/>
    <property type="project" value="UniProtKB-SubCell"/>
</dbReference>
<proteinExistence type="inferred from homology"/>
<dbReference type="AlphaFoldDB" id="A0A1I3I5I9"/>
<feature type="transmembrane region" description="Helical" evidence="1">
    <location>
        <begin position="6"/>
        <end position="24"/>
    </location>
</feature>
<dbReference type="NCBIfam" id="TIGR00697">
    <property type="entry name" value="queuosine precursor transporter"/>
    <property type="match status" value="1"/>
</dbReference>
<dbReference type="RefSeq" id="WP_074929919.1">
    <property type="nucleotide sequence ID" value="NZ_FORI01000001.1"/>
</dbReference>
<dbReference type="GO" id="GO:0022857">
    <property type="term" value="F:transmembrane transporter activity"/>
    <property type="evidence" value="ECO:0007669"/>
    <property type="project" value="UniProtKB-UniRule"/>
</dbReference>
<evidence type="ECO:0000313" key="3">
    <source>
        <dbReference type="Proteomes" id="UP000182737"/>
    </source>
</evidence>
<reference evidence="3" key="1">
    <citation type="submission" date="2016-10" db="EMBL/GenBank/DDBJ databases">
        <authorList>
            <person name="Varghese N."/>
            <person name="Submissions S."/>
        </authorList>
    </citation>
    <scope>NUCLEOTIDE SEQUENCE [LARGE SCALE GENOMIC DNA]</scope>
    <source>
        <strain evidence="3">XBD1002</strain>
    </source>
</reference>
<keyword evidence="1" id="KW-0813">Transport</keyword>
<dbReference type="PANTHER" id="PTHR34300">
    <property type="entry name" value="QUEUOSINE PRECURSOR TRANSPORTER-RELATED"/>
    <property type="match status" value="1"/>
</dbReference>
<keyword evidence="1" id="KW-1003">Cell membrane</keyword>
<evidence type="ECO:0000256" key="1">
    <source>
        <dbReference type="HAMAP-Rule" id="MF_02088"/>
    </source>
</evidence>
<keyword evidence="1" id="KW-0812">Transmembrane</keyword>
<dbReference type="Proteomes" id="UP000182737">
    <property type="component" value="Unassembled WGS sequence"/>
</dbReference>
<comment type="similarity">
    <text evidence="1">Belongs to the vitamin uptake transporter (VUT/ECF) (TC 2.A.88) family. Q precursor transporter subfamily.</text>
</comment>
<accession>A0A1I3I5I9</accession>
<keyword evidence="1" id="KW-1133">Transmembrane helix</keyword>
<dbReference type="OrthoDB" id="9805479at2"/>
<name>A0A1I3I5I9_9SPIR</name>
<dbReference type="HAMAP" id="MF_02088">
    <property type="entry name" value="Q_prec_transport"/>
    <property type="match status" value="1"/>
</dbReference>
<organism evidence="2 3">
    <name type="scientific">Treponema bryantii</name>
    <dbReference type="NCBI Taxonomy" id="163"/>
    <lineage>
        <taxon>Bacteria</taxon>
        <taxon>Pseudomonadati</taxon>
        <taxon>Spirochaetota</taxon>
        <taxon>Spirochaetia</taxon>
        <taxon>Spirochaetales</taxon>
        <taxon>Treponemataceae</taxon>
        <taxon>Treponema</taxon>
    </lineage>
</organism>
<keyword evidence="1" id="KW-0472">Membrane</keyword>
<comment type="function">
    <text evidence="1">Involved in the import of queuosine (Q) precursors, required for Q precursor salvage.</text>
</comment>
<dbReference type="PANTHER" id="PTHR34300:SF2">
    <property type="entry name" value="QUEUOSINE PRECURSOR TRANSPORTER-RELATED"/>
    <property type="match status" value="1"/>
</dbReference>
<feature type="transmembrane region" description="Helical" evidence="1">
    <location>
        <begin position="170"/>
        <end position="194"/>
    </location>
</feature>
<comment type="subcellular location">
    <subcellularLocation>
        <location evidence="1">Cell membrane</location>
        <topology evidence="1">Multi-pass membrane protein</topology>
    </subcellularLocation>
</comment>
<feature type="transmembrane region" description="Helical" evidence="1">
    <location>
        <begin position="127"/>
        <end position="149"/>
    </location>
</feature>
<feature type="transmembrane region" description="Helical" evidence="1">
    <location>
        <begin position="200"/>
        <end position="222"/>
    </location>
</feature>
<sequence>MNELFLVITLLVSFGGTLLFLKVFGKGGLFAWIGICTVLANIEVTILVHAFGMDQTLGNTLFAATFLATDILSEIYGKKEANKGVLAGTFTSLSFILLSFMWVRYIPAEGDWASEFVRGLFSNTPRMLLSSLIAYVISEFIDVSLYHAWWKLTEKKTGSHSKMLWFRNNFSTLISQFVNIVLFNFGAFLGIYSFKELCAITLSCYVIYIATSLLDTPFVYIARKITGKYVED</sequence>